<keyword evidence="1" id="KW-0812">Transmembrane</keyword>
<dbReference type="AlphaFoldDB" id="A0A1B2J124"/>
<protein>
    <recommendedName>
        <fullName evidence="4">DUF2812 domain-containing protein</fullName>
    </recommendedName>
</protein>
<feature type="transmembrane region" description="Helical" evidence="1">
    <location>
        <begin position="145"/>
        <end position="168"/>
    </location>
</feature>
<evidence type="ECO:0000313" key="3">
    <source>
        <dbReference type="Proteomes" id="UP000093267"/>
    </source>
</evidence>
<dbReference type="Pfam" id="PF11193">
    <property type="entry name" value="DUF2812"/>
    <property type="match status" value="1"/>
</dbReference>
<evidence type="ECO:0008006" key="4">
    <source>
        <dbReference type="Google" id="ProtNLM"/>
    </source>
</evidence>
<dbReference type="InterPro" id="IPR021359">
    <property type="entry name" value="DUF2812"/>
</dbReference>
<keyword evidence="1" id="KW-1133">Transmembrane helix</keyword>
<reference evidence="2 3" key="1">
    <citation type="submission" date="2016-03" db="EMBL/GenBank/DDBJ databases">
        <title>Pediococcus and Lactobacillus from brewery environment - whole genome sequencing and assembly.</title>
        <authorList>
            <person name="Behr J."/>
            <person name="Geissler A.J."/>
            <person name="Vogel R.F."/>
        </authorList>
    </citation>
    <scope>NUCLEOTIDE SEQUENCE [LARGE SCALE GENOMIC DNA]</scope>
    <source>
        <strain evidence="2 3">TMW 1.1995</strain>
    </source>
</reference>
<dbReference type="Proteomes" id="UP000093267">
    <property type="component" value="Chromosome"/>
</dbReference>
<keyword evidence="3" id="KW-1185">Reference proteome</keyword>
<dbReference type="OrthoDB" id="2317427at2"/>
<feature type="transmembrane region" description="Helical" evidence="1">
    <location>
        <begin position="116"/>
        <end position="139"/>
    </location>
</feature>
<dbReference type="RefSeq" id="WP_054707206.1">
    <property type="nucleotide sequence ID" value="NZ_CP014912.1"/>
</dbReference>
<evidence type="ECO:0000313" key="2">
    <source>
        <dbReference type="EMBL" id="ANZ68011.1"/>
    </source>
</evidence>
<proteinExistence type="predicted"/>
<dbReference type="EMBL" id="CP014924">
    <property type="protein sequence ID" value="ANZ68011.1"/>
    <property type="molecule type" value="Genomic_DNA"/>
</dbReference>
<name>A0A1B2J124_9LACO</name>
<keyword evidence="1" id="KW-0472">Membrane</keyword>
<evidence type="ECO:0000256" key="1">
    <source>
        <dbReference type="SAM" id="Phobius"/>
    </source>
</evidence>
<sequence>MERKQIKLFPVWAYQKEAQYLTKMAHAGWKFTNWRLARYHFVQTETLSGTIQLDFQASEDIAAYVKLAQDAGWQLIFKHETLNGAWLYFYNSDVTAKLYTDKTSKISLLNRLRTRWTIFGLAIFVFELWLIDPFSVSFVQQAKTVGMMVFLALVIFEIGIYIWNFIALTGRIRRLKQ</sequence>
<organism evidence="2 3">
    <name type="scientific">Secundilactobacillus paracollinoides</name>
    <dbReference type="NCBI Taxonomy" id="240427"/>
    <lineage>
        <taxon>Bacteria</taxon>
        <taxon>Bacillati</taxon>
        <taxon>Bacillota</taxon>
        <taxon>Bacilli</taxon>
        <taxon>Lactobacillales</taxon>
        <taxon>Lactobacillaceae</taxon>
        <taxon>Secundilactobacillus</taxon>
    </lineage>
</organism>
<accession>A0A1B2J124</accession>
<dbReference type="STRING" id="240427.AYR62_06350"/>
<gene>
    <name evidence="2" type="ORF">AYR63_13255</name>
</gene>